<dbReference type="Proteomes" id="UP000008850">
    <property type="component" value="Chromosome"/>
</dbReference>
<dbReference type="HOGENOM" id="CLU_153713_1_0_5"/>
<organism evidence="6 7">
    <name type="scientific">Pelagibacterium halotolerans (strain DSM 22347 / JCM 15775 / CGMCC 1.7692 / B2)</name>
    <dbReference type="NCBI Taxonomy" id="1082931"/>
    <lineage>
        <taxon>Bacteria</taxon>
        <taxon>Pseudomonadati</taxon>
        <taxon>Pseudomonadota</taxon>
        <taxon>Alphaproteobacteria</taxon>
        <taxon>Hyphomicrobiales</taxon>
        <taxon>Devosiaceae</taxon>
        <taxon>Pelagibacterium</taxon>
    </lineage>
</organism>
<evidence type="ECO:0000259" key="5">
    <source>
        <dbReference type="PROSITE" id="PS51935"/>
    </source>
</evidence>
<dbReference type="GO" id="GO:0008234">
    <property type="term" value="F:cysteine-type peptidase activity"/>
    <property type="evidence" value="ECO:0007669"/>
    <property type="project" value="UniProtKB-KW"/>
</dbReference>
<evidence type="ECO:0000256" key="3">
    <source>
        <dbReference type="ARBA" id="ARBA00022801"/>
    </source>
</evidence>
<name>G4RDB7_PELHB</name>
<evidence type="ECO:0000256" key="2">
    <source>
        <dbReference type="ARBA" id="ARBA00022670"/>
    </source>
</evidence>
<accession>G4RDB7</accession>
<sequence length="145" mass="16142">MMHWSASYIGLPYADLGRSRDGLDCWGLVWLVYAEMLGIDLPSYADGYGSTEERREIAGLIDGAKGDWRKVGDKEDITAARDFDLITVRRGTLESHIGIVVAPCRMLHVTSDKPACIEAYSGGPYANRVTGIWRHREMAERAGHE</sequence>
<evidence type="ECO:0000313" key="7">
    <source>
        <dbReference type="Proteomes" id="UP000008850"/>
    </source>
</evidence>
<dbReference type="RefSeq" id="WP_014129892.1">
    <property type="nucleotide sequence ID" value="NC_016078.1"/>
</dbReference>
<dbReference type="eggNOG" id="COG0791">
    <property type="taxonomic scope" value="Bacteria"/>
</dbReference>
<proteinExistence type="inferred from homology"/>
<dbReference type="STRING" id="1082931.KKY_704"/>
<gene>
    <name evidence="6" type="ordered locus">KKY_704</name>
</gene>
<evidence type="ECO:0000256" key="1">
    <source>
        <dbReference type="ARBA" id="ARBA00007074"/>
    </source>
</evidence>
<dbReference type="EMBL" id="CP003075">
    <property type="protein sequence ID" value="AEQ50743.1"/>
    <property type="molecule type" value="Genomic_DNA"/>
</dbReference>
<dbReference type="SUPFAM" id="SSF54001">
    <property type="entry name" value="Cysteine proteinases"/>
    <property type="match status" value="1"/>
</dbReference>
<comment type="similarity">
    <text evidence="1">Belongs to the peptidase C40 family.</text>
</comment>
<dbReference type="Gene3D" id="3.90.1720.10">
    <property type="entry name" value="endopeptidase domain like (from Nostoc punctiforme)"/>
    <property type="match status" value="1"/>
</dbReference>
<dbReference type="InterPro" id="IPR038765">
    <property type="entry name" value="Papain-like_cys_pep_sf"/>
</dbReference>
<dbReference type="GO" id="GO:0006508">
    <property type="term" value="P:proteolysis"/>
    <property type="evidence" value="ECO:0007669"/>
    <property type="project" value="UniProtKB-KW"/>
</dbReference>
<evidence type="ECO:0000313" key="6">
    <source>
        <dbReference type="EMBL" id="AEQ50743.1"/>
    </source>
</evidence>
<feature type="domain" description="NlpC/P60" evidence="5">
    <location>
        <begin position="1"/>
        <end position="144"/>
    </location>
</feature>
<dbReference type="PROSITE" id="PS51935">
    <property type="entry name" value="NLPC_P60"/>
    <property type="match status" value="1"/>
</dbReference>
<keyword evidence="4" id="KW-0788">Thiol protease</keyword>
<dbReference type="AlphaFoldDB" id="G4RDB7"/>
<dbReference type="KEGG" id="phl:KKY_704"/>
<protein>
    <submittedName>
        <fullName evidence="6">Tail assembly protein, putative</fullName>
    </submittedName>
</protein>
<dbReference type="Pfam" id="PF00877">
    <property type="entry name" value="NLPC_P60"/>
    <property type="match status" value="1"/>
</dbReference>
<keyword evidence="7" id="KW-1185">Reference proteome</keyword>
<evidence type="ECO:0000256" key="4">
    <source>
        <dbReference type="ARBA" id="ARBA00022807"/>
    </source>
</evidence>
<keyword evidence="3" id="KW-0378">Hydrolase</keyword>
<reference evidence="6 7" key="1">
    <citation type="journal article" date="2012" name="J. Bacteriol.">
        <title>Complete genome sequence of Pelagibacterium halotolerans B2T.</title>
        <authorList>
            <person name="Huo Y.Y."/>
            <person name="Cheng H."/>
            <person name="Han X.F."/>
            <person name="Jiang X.W."/>
            <person name="Sun C."/>
            <person name="Zhang X.Q."/>
            <person name="Zhu X.F."/>
            <person name="Liu Y.F."/>
            <person name="Li P.F."/>
            <person name="Ni P.X."/>
            <person name="Wu M."/>
        </authorList>
    </citation>
    <scope>NUCLEOTIDE SEQUENCE [LARGE SCALE GENOMIC DNA]</scope>
    <source>
        <strain evidence="7">DSM 22347 / JCM 15775 / CGMCC 1.7692 / B2</strain>
    </source>
</reference>
<keyword evidence="2" id="KW-0645">Protease</keyword>
<dbReference type="InterPro" id="IPR000064">
    <property type="entry name" value="NLP_P60_dom"/>
</dbReference>